<gene>
    <name evidence="1" type="ORF">BJP34_10865</name>
</gene>
<accession>A0A1D8TQK1</accession>
<dbReference type="EMBL" id="CP017599">
    <property type="protein sequence ID" value="AOW99886.1"/>
    <property type="molecule type" value="Genomic_DNA"/>
</dbReference>
<reference evidence="2" key="1">
    <citation type="submission" date="2016-10" db="EMBL/GenBank/DDBJ databases">
        <title>Comparative genomics uncovers the prolific and rare metabolic potential of the cyanobacterial genus Moorea.</title>
        <authorList>
            <person name="Leao T."/>
            <person name="Castelao G."/>
            <person name="Korobeynikov A."/>
            <person name="Monroe E.A."/>
            <person name="Podell S."/>
            <person name="Glukhov E."/>
            <person name="Allen E."/>
            <person name="Gerwick W.H."/>
            <person name="Gerwick L."/>
        </authorList>
    </citation>
    <scope>NUCLEOTIDE SEQUENCE [LARGE SCALE GENOMIC DNA]</scope>
    <source>
        <strain evidence="2">PAL-8-15-08-1</strain>
    </source>
</reference>
<organism evidence="1 2">
    <name type="scientific">Moorena producens PAL-8-15-08-1</name>
    <dbReference type="NCBI Taxonomy" id="1458985"/>
    <lineage>
        <taxon>Bacteria</taxon>
        <taxon>Bacillati</taxon>
        <taxon>Cyanobacteriota</taxon>
        <taxon>Cyanophyceae</taxon>
        <taxon>Coleofasciculales</taxon>
        <taxon>Coleofasciculaceae</taxon>
        <taxon>Moorena</taxon>
    </lineage>
</organism>
<sequence>MLSDRKFQQLWIITRALATVTKGENPLLLEIPAIFDNHDSPSNSNLLSYRKFQQFWIITIVRWLNNFGSYRKFQQFGIITIELATATRDSYRKLQ</sequence>
<dbReference type="AlphaFoldDB" id="A0A1D8TQK1"/>
<evidence type="ECO:0000313" key="2">
    <source>
        <dbReference type="Proteomes" id="UP000177870"/>
    </source>
</evidence>
<dbReference type="KEGG" id="mpro:BJP34_10865"/>
<name>A0A1D8TQK1_9CYAN</name>
<evidence type="ECO:0000313" key="1">
    <source>
        <dbReference type="EMBL" id="AOW99886.1"/>
    </source>
</evidence>
<dbReference type="Proteomes" id="UP000177870">
    <property type="component" value="Chromosome"/>
</dbReference>
<proteinExistence type="predicted"/>
<protein>
    <submittedName>
        <fullName evidence="1">Uncharacterized protein</fullName>
    </submittedName>
</protein>